<organism evidence="1">
    <name type="scientific">uncultured Caudovirales phage</name>
    <dbReference type="NCBI Taxonomy" id="2100421"/>
    <lineage>
        <taxon>Viruses</taxon>
        <taxon>Duplodnaviria</taxon>
        <taxon>Heunggongvirae</taxon>
        <taxon>Uroviricota</taxon>
        <taxon>Caudoviricetes</taxon>
        <taxon>Peduoviridae</taxon>
        <taxon>Maltschvirus</taxon>
        <taxon>Maltschvirus maltsch</taxon>
    </lineage>
</organism>
<proteinExistence type="predicted"/>
<sequence>MSLNKNVSTIELLALLLSDIEIFLLMEEDQETLKDKVYTAKEIQDQMQISISKMANVLYQRGYDLQKPIKP</sequence>
<evidence type="ECO:0000313" key="1">
    <source>
        <dbReference type="EMBL" id="CAB4153072.1"/>
    </source>
</evidence>
<name>A0A6J5N2Y2_9CAUD</name>
<reference evidence="1" key="1">
    <citation type="submission" date="2020-04" db="EMBL/GenBank/DDBJ databases">
        <authorList>
            <person name="Chiriac C."/>
            <person name="Salcher M."/>
            <person name="Ghai R."/>
            <person name="Kavagutti S V."/>
        </authorList>
    </citation>
    <scope>NUCLEOTIDE SEQUENCE</scope>
</reference>
<protein>
    <submittedName>
        <fullName evidence="1">Uncharacterized protein</fullName>
    </submittedName>
</protein>
<accession>A0A6J5N2Y2</accession>
<dbReference type="EMBL" id="LR796573">
    <property type="protein sequence ID" value="CAB4153072.1"/>
    <property type="molecule type" value="Genomic_DNA"/>
</dbReference>
<gene>
    <name evidence="1" type="ORF">UFOVP614_47</name>
</gene>